<accession>A0ABY3MY59</accession>
<evidence type="ECO:0000259" key="1">
    <source>
        <dbReference type="Pfam" id="PF01206"/>
    </source>
</evidence>
<dbReference type="InterPro" id="IPR001455">
    <property type="entry name" value="TusA-like"/>
</dbReference>
<keyword evidence="3" id="KW-1185">Reference proteome</keyword>
<protein>
    <submittedName>
        <fullName evidence="2">Sulfurtransferase TusA family protein</fullName>
    </submittedName>
</protein>
<dbReference type="InterPro" id="IPR036868">
    <property type="entry name" value="TusA-like_sf"/>
</dbReference>
<evidence type="ECO:0000313" key="2">
    <source>
        <dbReference type="EMBL" id="TYK66165.1"/>
    </source>
</evidence>
<dbReference type="Proteomes" id="UP000815846">
    <property type="component" value="Unassembled WGS sequence"/>
</dbReference>
<dbReference type="CDD" id="cd00291">
    <property type="entry name" value="SirA_YedF_YeeD"/>
    <property type="match status" value="1"/>
</dbReference>
<evidence type="ECO:0000313" key="3">
    <source>
        <dbReference type="Proteomes" id="UP000815846"/>
    </source>
</evidence>
<reference evidence="2 3" key="1">
    <citation type="submission" date="2019-08" db="EMBL/GenBank/DDBJ databases">
        <title>Microbe sample from Colwellia echini.</title>
        <authorList>
            <person name="Christiansen L."/>
            <person name="Pathiraja D."/>
            <person name="Schultz-Johansen M."/>
            <person name="Choi I.-G."/>
            <person name="Stougaard P."/>
        </authorList>
    </citation>
    <scope>NUCLEOTIDE SEQUENCE [LARGE SCALE GENOMIC DNA]</scope>
    <source>
        <strain evidence="2 3">A3</strain>
    </source>
</reference>
<name>A0ABY3MY59_9GAMM</name>
<dbReference type="EMBL" id="PJAI02000005">
    <property type="protein sequence ID" value="TYK66165.1"/>
    <property type="molecule type" value="Genomic_DNA"/>
</dbReference>
<sequence length="72" mass="8222">MIYKYDGSGEKCPIPLINLRLLLKKMNKGDVCLIIINDTGSLTDIPKLLNKQGFRYQQKNIDNDLVEISIKI</sequence>
<proteinExistence type="predicted"/>
<comment type="caution">
    <text evidence="2">The sequence shown here is derived from an EMBL/GenBank/DDBJ whole genome shotgun (WGS) entry which is preliminary data.</text>
</comment>
<dbReference type="Gene3D" id="3.30.110.40">
    <property type="entry name" value="TusA-like domain"/>
    <property type="match status" value="1"/>
</dbReference>
<dbReference type="SUPFAM" id="SSF64307">
    <property type="entry name" value="SirA-like"/>
    <property type="match status" value="1"/>
</dbReference>
<dbReference type="Pfam" id="PF01206">
    <property type="entry name" value="TusA"/>
    <property type="match status" value="1"/>
</dbReference>
<gene>
    <name evidence="2" type="ORF">CWS31_006035</name>
</gene>
<organism evidence="2 3">
    <name type="scientific">Colwellia echini</name>
    <dbReference type="NCBI Taxonomy" id="1982103"/>
    <lineage>
        <taxon>Bacteria</taxon>
        <taxon>Pseudomonadati</taxon>
        <taxon>Pseudomonadota</taxon>
        <taxon>Gammaproteobacteria</taxon>
        <taxon>Alteromonadales</taxon>
        <taxon>Colwelliaceae</taxon>
        <taxon>Colwellia</taxon>
    </lineage>
</organism>
<dbReference type="RefSeq" id="WP_101344388.1">
    <property type="nucleotide sequence ID" value="NZ_PJAI02000005.1"/>
</dbReference>
<feature type="domain" description="UPF0033" evidence="1">
    <location>
        <begin position="4"/>
        <end position="71"/>
    </location>
</feature>